<dbReference type="Proteomes" id="UP000004477">
    <property type="component" value="Unassembled WGS sequence"/>
</dbReference>
<dbReference type="HOGENOM" id="CLU_3255734_0_0_10"/>
<reference evidence="1" key="1">
    <citation type="submission" date="2009-11" db="EMBL/GenBank/DDBJ databases">
        <authorList>
            <person name="Weinstock G."/>
            <person name="Sodergren E."/>
            <person name="Clifton S."/>
            <person name="Fulton L."/>
            <person name="Fulton B."/>
            <person name="Courtney L."/>
            <person name="Fronick C."/>
            <person name="Harrison M."/>
            <person name="Strong C."/>
            <person name="Farmer C."/>
            <person name="Delahaunty K."/>
            <person name="Markovic C."/>
            <person name="Hall O."/>
            <person name="Minx P."/>
            <person name="Tomlinson C."/>
            <person name="Mitreva M."/>
            <person name="Nelson J."/>
            <person name="Hou S."/>
            <person name="Wollam A."/>
            <person name="Pepin K.H."/>
            <person name="Johnson M."/>
            <person name="Bhonagiri V."/>
            <person name="Nash W.E."/>
            <person name="Warren W."/>
            <person name="Chinwalla A."/>
            <person name="Mardis E.R."/>
            <person name="Wilson R.K."/>
        </authorList>
    </citation>
    <scope>NUCLEOTIDE SEQUENCE [LARGE SCALE GENOMIC DNA]</scope>
    <source>
        <strain evidence="1">DSM 18205</strain>
    </source>
</reference>
<name>D1PD96_9BACT</name>
<sequence length="42" mass="4929">MMCFYSSPVYKALNGCPLFRKQNSVIRSKYSKYKKKAQGYLT</sequence>
<accession>D1PD96</accession>
<keyword evidence="2" id="KW-1185">Reference proteome</keyword>
<dbReference type="STRING" id="537011.PREVCOP_05183"/>
<evidence type="ECO:0000313" key="2">
    <source>
        <dbReference type="Proteomes" id="UP000004477"/>
    </source>
</evidence>
<dbReference type="AlphaFoldDB" id="D1PD96"/>
<evidence type="ECO:0000313" key="1">
    <source>
        <dbReference type="EMBL" id="EFB35515.1"/>
    </source>
</evidence>
<dbReference type="EMBL" id="ACBX02000015">
    <property type="protein sequence ID" value="EFB35515.1"/>
    <property type="molecule type" value="Genomic_DNA"/>
</dbReference>
<comment type="caution">
    <text evidence="1">The sequence shown here is derived from an EMBL/GenBank/DDBJ whole genome shotgun (WGS) entry which is preliminary data.</text>
</comment>
<dbReference type="PaxDb" id="537011-PREVCOP_05183"/>
<proteinExistence type="predicted"/>
<protein>
    <submittedName>
        <fullName evidence="1">Uncharacterized protein</fullName>
    </submittedName>
</protein>
<gene>
    <name evidence="1" type="ORF">PREVCOP_05183</name>
</gene>
<organism evidence="1 2">
    <name type="scientific">Segatella copri DSM 18205</name>
    <dbReference type="NCBI Taxonomy" id="537011"/>
    <lineage>
        <taxon>Bacteria</taxon>
        <taxon>Pseudomonadati</taxon>
        <taxon>Bacteroidota</taxon>
        <taxon>Bacteroidia</taxon>
        <taxon>Bacteroidales</taxon>
        <taxon>Prevotellaceae</taxon>
        <taxon>Segatella</taxon>
    </lineage>
</organism>